<evidence type="ECO:0000256" key="4">
    <source>
        <dbReference type="ARBA" id="ARBA00022771"/>
    </source>
</evidence>
<dbReference type="InterPro" id="IPR013087">
    <property type="entry name" value="Znf_C2H2_type"/>
</dbReference>
<dbReference type="InterPro" id="IPR036236">
    <property type="entry name" value="Znf_C2H2_sf"/>
</dbReference>
<dbReference type="GO" id="GO:0000977">
    <property type="term" value="F:RNA polymerase II transcription regulatory region sequence-specific DNA binding"/>
    <property type="evidence" value="ECO:0007669"/>
    <property type="project" value="TreeGrafter"/>
</dbReference>
<evidence type="ECO:0000256" key="6">
    <source>
        <dbReference type="ARBA" id="ARBA00023242"/>
    </source>
</evidence>
<dbReference type="FunFam" id="3.30.160.60:FF:002343">
    <property type="entry name" value="Zinc finger protein 33A"/>
    <property type="match status" value="1"/>
</dbReference>
<dbReference type="Proteomes" id="UP000625711">
    <property type="component" value="Unassembled WGS sequence"/>
</dbReference>
<dbReference type="PROSITE" id="PS00028">
    <property type="entry name" value="ZINC_FINGER_C2H2_1"/>
    <property type="match status" value="5"/>
</dbReference>
<dbReference type="Gene3D" id="3.40.1800.20">
    <property type="match status" value="1"/>
</dbReference>
<proteinExistence type="predicted"/>
<dbReference type="GO" id="GO:0005634">
    <property type="term" value="C:nucleus"/>
    <property type="evidence" value="ECO:0007669"/>
    <property type="project" value="UniProtKB-SubCell"/>
</dbReference>
<feature type="region of interest" description="Disordered" evidence="9">
    <location>
        <begin position="145"/>
        <end position="227"/>
    </location>
</feature>
<dbReference type="InterPro" id="IPR012934">
    <property type="entry name" value="Znf_AD"/>
</dbReference>
<evidence type="ECO:0000256" key="9">
    <source>
        <dbReference type="SAM" id="MobiDB-lite"/>
    </source>
</evidence>
<feature type="domain" description="C2H2-type" evidence="10">
    <location>
        <begin position="680"/>
        <end position="707"/>
    </location>
</feature>
<evidence type="ECO:0000256" key="3">
    <source>
        <dbReference type="ARBA" id="ARBA00022737"/>
    </source>
</evidence>
<feature type="binding site" evidence="8">
    <location>
        <position position="11"/>
    </location>
    <ligand>
        <name>Zn(2+)</name>
        <dbReference type="ChEBI" id="CHEBI:29105"/>
    </ligand>
</feature>
<dbReference type="AlphaFoldDB" id="A0A834ITY2"/>
<evidence type="ECO:0000256" key="8">
    <source>
        <dbReference type="PROSITE-ProRule" id="PRU01263"/>
    </source>
</evidence>
<name>A0A834ITY2_RHYFE</name>
<dbReference type="Gene3D" id="3.30.160.60">
    <property type="entry name" value="Classic Zinc Finger"/>
    <property type="match status" value="5"/>
</dbReference>
<dbReference type="Pfam" id="PF07776">
    <property type="entry name" value="zf-AD"/>
    <property type="match status" value="1"/>
</dbReference>
<organism evidence="12 13">
    <name type="scientific">Rhynchophorus ferrugineus</name>
    <name type="common">Red palm weevil</name>
    <name type="synonym">Curculio ferrugineus</name>
    <dbReference type="NCBI Taxonomy" id="354439"/>
    <lineage>
        <taxon>Eukaryota</taxon>
        <taxon>Metazoa</taxon>
        <taxon>Ecdysozoa</taxon>
        <taxon>Arthropoda</taxon>
        <taxon>Hexapoda</taxon>
        <taxon>Insecta</taxon>
        <taxon>Pterygota</taxon>
        <taxon>Neoptera</taxon>
        <taxon>Endopterygota</taxon>
        <taxon>Coleoptera</taxon>
        <taxon>Polyphaga</taxon>
        <taxon>Cucujiformia</taxon>
        <taxon>Curculionidae</taxon>
        <taxon>Dryophthorinae</taxon>
        <taxon>Rhynchophorus</taxon>
    </lineage>
</organism>
<comment type="caution">
    <text evidence="12">The sequence shown here is derived from an EMBL/GenBank/DDBJ whole genome shotgun (WGS) entry which is preliminary data.</text>
</comment>
<dbReference type="GO" id="GO:0000981">
    <property type="term" value="F:DNA-binding transcription factor activity, RNA polymerase II-specific"/>
    <property type="evidence" value="ECO:0007669"/>
    <property type="project" value="TreeGrafter"/>
</dbReference>
<dbReference type="FunFam" id="3.30.160.60:FF:000446">
    <property type="entry name" value="Zinc finger protein"/>
    <property type="match status" value="2"/>
</dbReference>
<feature type="binding site" evidence="8">
    <location>
        <position position="57"/>
    </location>
    <ligand>
        <name>Zn(2+)</name>
        <dbReference type="ChEBI" id="CHEBI:29105"/>
    </ligand>
</feature>
<feature type="binding site" evidence="8">
    <location>
        <position position="14"/>
    </location>
    <ligand>
        <name>Zn(2+)</name>
        <dbReference type="ChEBI" id="CHEBI:29105"/>
    </ligand>
</feature>
<feature type="region of interest" description="Disordered" evidence="9">
    <location>
        <begin position="536"/>
        <end position="561"/>
    </location>
</feature>
<dbReference type="PROSITE" id="PS50157">
    <property type="entry name" value="ZINC_FINGER_C2H2_2"/>
    <property type="match status" value="4"/>
</dbReference>
<sequence>MDNPGDLMHLCRLCLVKDQVNIPIFEEHGDIRQIFVKISSCLPVKVSKDDQLPKRICDGCSNKLDLLYEFCNTSANSEKKLLSWLEQAGLKDVDTISAVAQHTAKPLETQTQVKQEALEDIHAAVQQTDHLELTDEGVGAAVFEENAIDESDEPPPPKRARRTAAVKAQINITPDSDDDDDDMDISEPMTKVEDESDDSDVDKDPSYVDVPGTSADDQPGPSGVGKDGVEAPVCPVCKKSFAKSSQLNYHLKNLNVKLVRICGLCRELQSSGVNSTSDHTCGHDVAVISCSFCKAHLEPDFVEFHLCFHTKKRVNQNGKKYNKRNWPPPPYICSFCGKEYGRYGYMLLINHEKRHQKNNQLQCKRCNIVFDNGRERATHIYKVHKKVTVSVCDVCGLATRHIARHKTVHRLEKTFKCEQCPKVFRASYGLKKHKQIHSDEAKNEDVPITTLFQPLKCYICSKTFRNKEQITHHYDNLIVKIVYKCRICNDALSETKYCDHDDEFTGPHCEFCGILIDAPIKFHICFHLNFPQKSDYDGVSRRRNKRRSEVRSPPDDWSEDEYMSKQEYSDWAYDSDTEMCIYCDKVLPAKSLGKHEEWHRNHDYRVKNLKVSQKTKRPSPNDESLCSFCGLFKPNNKIKRHEYVDHTKTKMRKVCDICGIFTCPTYIKEHMRTHDAVQGFKCEECGKAFFRRKALARHRLVHSDVAKWICSDCGKSFKIKFNLRVHMRTHEDVKPFSCSVCKKTFTTKQWRDNHMKTHGIMGQ</sequence>
<feature type="domain" description="C2H2-type" evidence="10">
    <location>
        <begin position="708"/>
        <end position="735"/>
    </location>
</feature>
<dbReference type="FunFam" id="3.30.160.60:FF:000145">
    <property type="entry name" value="Zinc finger protein 574"/>
    <property type="match status" value="1"/>
</dbReference>
<keyword evidence="2 8" id="KW-0479">Metal-binding</keyword>
<keyword evidence="6" id="KW-0539">Nucleus</keyword>
<dbReference type="PROSITE" id="PS51915">
    <property type="entry name" value="ZAD"/>
    <property type="match status" value="1"/>
</dbReference>
<feature type="binding site" evidence="8">
    <location>
        <position position="60"/>
    </location>
    <ligand>
        <name>Zn(2+)</name>
        <dbReference type="ChEBI" id="CHEBI:29105"/>
    </ligand>
</feature>
<dbReference type="SUPFAM" id="SSF57667">
    <property type="entry name" value="beta-beta-alpha zinc fingers"/>
    <property type="match status" value="4"/>
</dbReference>
<dbReference type="SMART" id="SM00355">
    <property type="entry name" value="ZnF_C2H2"/>
    <property type="match status" value="10"/>
</dbReference>
<feature type="domain" description="ZAD" evidence="11">
    <location>
        <begin position="9"/>
        <end position="84"/>
    </location>
</feature>
<gene>
    <name evidence="12" type="ORF">GWI33_008299</name>
</gene>
<evidence type="ECO:0000313" key="12">
    <source>
        <dbReference type="EMBL" id="KAF7285996.1"/>
    </source>
</evidence>
<dbReference type="Pfam" id="PF00096">
    <property type="entry name" value="zf-C2H2"/>
    <property type="match status" value="5"/>
</dbReference>
<keyword evidence="5 8" id="KW-0862">Zinc</keyword>
<evidence type="ECO:0000256" key="7">
    <source>
        <dbReference type="PROSITE-ProRule" id="PRU00042"/>
    </source>
</evidence>
<evidence type="ECO:0000259" key="10">
    <source>
        <dbReference type="PROSITE" id="PS50157"/>
    </source>
</evidence>
<evidence type="ECO:0000256" key="1">
    <source>
        <dbReference type="ARBA" id="ARBA00004123"/>
    </source>
</evidence>
<accession>A0A834ITY2</accession>
<feature type="compositionally biased region" description="Acidic residues" evidence="9">
    <location>
        <begin position="175"/>
        <end position="185"/>
    </location>
</feature>
<evidence type="ECO:0000256" key="2">
    <source>
        <dbReference type="ARBA" id="ARBA00022723"/>
    </source>
</evidence>
<protein>
    <submittedName>
        <fullName evidence="12">Uncharacterized protein</fullName>
    </submittedName>
</protein>
<keyword evidence="3" id="KW-0677">Repeat</keyword>
<dbReference type="PANTHER" id="PTHR24379:SF121">
    <property type="entry name" value="C2H2-TYPE DOMAIN-CONTAINING PROTEIN"/>
    <property type="match status" value="1"/>
</dbReference>
<evidence type="ECO:0000256" key="5">
    <source>
        <dbReference type="ARBA" id="ARBA00022833"/>
    </source>
</evidence>
<evidence type="ECO:0000313" key="13">
    <source>
        <dbReference type="Proteomes" id="UP000625711"/>
    </source>
</evidence>
<evidence type="ECO:0000259" key="11">
    <source>
        <dbReference type="PROSITE" id="PS51915"/>
    </source>
</evidence>
<feature type="domain" description="C2H2-type" evidence="10">
    <location>
        <begin position="736"/>
        <end position="758"/>
    </location>
</feature>
<reference evidence="12" key="1">
    <citation type="submission" date="2020-08" db="EMBL/GenBank/DDBJ databases">
        <title>Genome sequencing and assembly of the red palm weevil Rhynchophorus ferrugineus.</title>
        <authorList>
            <person name="Dias G.B."/>
            <person name="Bergman C.M."/>
            <person name="Manee M."/>
        </authorList>
    </citation>
    <scope>NUCLEOTIDE SEQUENCE</scope>
    <source>
        <strain evidence="12">AA-2017</strain>
        <tissue evidence="12">Whole larva</tissue>
    </source>
</reference>
<dbReference type="GO" id="GO:0008270">
    <property type="term" value="F:zinc ion binding"/>
    <property type="evidence" value="ECO:0007669"/>
    <property type="project" value="UniProtKB-UniRule"/>
</dbReference>
<comment type="subcellular location">
    <subcellularLocation>
        <location evidence="1">Nucleus</location>
    </subcellularLocation>
</comment>
<dbReference type="OrthoDB" id="6077919at2759"/>
<feature type="domain" description="C2H2-type" evidence="10">
    <location>
        <begin position="415"/>
        <end position="442"/>
    </location>
</feature>
<dbReference type="EMBL" id="JAACXV010000039">
    <property type="protein sequence ID" value="KAF7285996.1"/>
    <property type="molecule type" value="Genomic_DNA"/>
</dbReference>
<dbReference type="SMART" id="SM00868">
    <property type="entry name" value="zf-AD"/>
    <property type="match status" value="1"/>
</dbReference>
<dbReference type="PANTHER" id="PTHR24379">
    <property type="entry name" value="KRAB AND ZINC FINGER DOMAIN-CONTAINING"/>
    <property type="match status" value="1"/>
</dbReference>
<dbReference type="SUPFAM" id="SSF57716">
    <property type="entry name" value="Glucocorticoid receptor-like (DNA-binding domain)"/>
    <property type="match status" value="1"/>
</dbReference>
<keyword evidence="13" id="KW-1185">Reference proteome</keyword>
<keyword evidence="4 7" id="KW-0863">Zinc-finger</keyword>